<sequence>MARLFPHMHLQNFFSDELNAEILAYAVDKQLDFKPSVVYSKGTQHVSDSRISLTLHDCGIYKNIIQEGISKLIPEMITALKLSRFNIGEIEVQFAAHGDGALFTAHIDTAVHEKTENPRVISAVYYLHSIPRKFEGGNLRLHTIPIGEEDEKPKDISPDNNSLLVFPSFAPHEVLPVIAPGVDFKDWRFAVNCWIHKA</sequence>
<dbReference type="AlphaFoldDB" id="A0A4U6D699"/>
<keyword evidence="4" id="KW-0223">Dioxygenase</keyword>
<evidence type="ECO:0000313" key="8">
    <source>
        <dbReference type="EMBL" id="TKT91628.1"/>
    </source>
</evidence>
<dbReference type="PANTHER" id="PTHR12907:SF26">
    <property type="entry name" value="HIF PROLYL HYDROXYLASE, ISOFORM C"/>
    <property type="match status" value="1"/>
</dbReference>
<comment type="caution">
    <text evidence="8">The sequence shown here is derived from an EMBL/GenBank/DDBJ whole genome shotgun (WGS) entry which is preliminary data.</text>
</comment>
<dbReference type="InterPro" id="IPR051559">
    <property type="entry name" value="HIF_prolyl_hydroxylases"/>
</dbReference>
<dbReference type="InterPro" id="IPR044862">
    <property type="entry name" value="Pro_4_hyd_alph_FE2OG_OXY"/>
</dbReference>
<dbReference type="EMBL" id="SZVO01000006">
    <property type="protein sequence ID" value="TKT91628.1"/>
    <property type="molecule type" value="Genomic_DNA"/>
</dbReference>
<name>A0A4U6D699_9BACT</name>
<dbReference type="PANTHER" id="PTHR12907">
    <property type="entry name" value="EGL NINE HOMOLOG-RELATED"/>
    <property type="match status" value="1"/>
</dbReference>
<dbReference type="OrthoDB" id="7064660at2"/>
<protein>
    <submittedName>
        <fullName evidence="8">2OG-Fe(II) oxygenase</fullName>
    </submittedName>
</protein>
<evidence type="ECO:0000256" key="2">
    <source>
        <dbReference type="ARBA" id="ARBA00022723"/>
    </source>
</evidence>
<proteinExistence type="predicted"/>
<dbReference type="Gene3D" id="2.60.120.620">
    <property type="entry name" value="q2cbj1_9rhob like domain"/>
    <property type="match status" value="1"/>
</dbReference>
<dbReference type="SMART" id="SM00702">
    <property type="entry name" value="P4Hc"/>
    <property type="match status" value="1"/>
</dbReference>
<comment type="cofactor">
    <cofactor evidence="1">
        <name>L-ascorbate</name>
        <dbReference type="ChEBI" id="CHEBI:38290"/>
    </cofactor>
</comment>
<feature type="domain" description="Fe2OG dioxygenase" evidence="7">
    <location>
        <begin position="76"/>
        <end position="197"/>
    </location>
</feature>
<gene>
    <name evidence="8" type="ORF">FDK13_14785</name>
</gene>
<dbReference type="RefSeq" id="WP_137340775.1">
    <property type="nucleotide sequence ID" value="NZ_BSQH01000003.1"/>
</dbReference>
<evidence type="ECO:0000256" key="6">
    <source>
        <dbReference type="ARBA" id="ARBA00023004"/>
    </source>
</evidence>
<evidence type="ECO:0000256" key="1">
    <source>
        <dbReference type="ARBA" id="ARBA00001961"/>
    </source>
</evidence>
<dbReference type="GO" id="GO:0031418">
    <property type="term" value="F:L-ascorbic acid binding"/>
    <property type="evidence" value="ECO:0007669"/>
    <property type="project" value="UniProtKB-KW"/>
</dbReference>
<evidence type="ECO:0000259" key="7">
    <source>
        <dbReference type="PROSITE" id="PS51471"/>
    </source>
</evidence>
<keyword evidence="5" id="KW-0560">Oxidoreductase</keyword>
<evidence type="ECO:0000256" key="4">
    <source>
        <dbReference type="ARBA" id="ARBA00022964"/>
    </source>
</evidence>
<keyword evidence="9" id="KW-1185">Reference proteome</keyword>
<dbReference type="InterPro" id="IPR005123">
    <property type="entry name" value="Oxoglu/Fe-dep_dioxygenase_dom"/>
</dbReference>
<reference evidence="8 9" key="1">
    <citation type="submission" date="2019-05" db="EMBL/GenBank/DDBJ databases">
        <title>Dyadobacter AR-3-8 sp. nov., isolated from arctic soil.</title>
        <authorList>
            <person name="Chaudhary D.K."/>
        </authorList>
    </citation>
    <scope>NUCLEOTIDE SEQUENCE [LARGE SCALE GENOMIC DNA]</scope>
    <source>
        <strain evidence="8 9">AR-3-8</strain>
    </source>
</reference>
<dbReference type="Pfam" id="PF13640">
    <property type="entry name" value="2OG-FeII_Oxy_3"/>
    <property type="match status" value="1"/>
</dbReference>
<dbReference type="Proteomes" id="UP000304900">
    <property type="component" value="Unassembled WGS sequence"/>
</dbReference>
<keyword evidence="6" id="KW-0408">Iron</keyword>
<dbReference type="GO" id="GO:0005506">
    <property type="term" value="F:iron ion binding"/>
    <property type="evidence" value="ECO:0007669"/>
    <property type="project" value="InterPro"/>
</dbReference>
<evidence type="ECO:0000313" key="9">
    <source>
        <dbReference type="Proteomes" id="UP000304900"/>
    </source>
</evidence>
<dbReference type="InterPro" id="IPR006620">
    <property type="entry name" value="Pro_4_hyd_alph"/>
</dbReference>
<evidence type="ECO:0000256" key="3">
    <source>
        <dbReference type="ARBA" id="ARBA00022896"/>
    </source>
</evidence>
<keyword evidence="3" id="KW-0847">Vitamin C</keyword>
<dbReference type="GO" id="GO:0051213">
    <property type="term" value="F:dioxygenase activity"/>
    <property type="evidence" value="ECO:0007669"/>
    <property type="project" value="UniProtKB-KW"/>
</dbReference>
<dbReference type="PROSITE" id="PS51471">
    <property type="entry name" value="FE2OG_OXY"/>
    <property type="match status" value="1"/>
</dbReference>
<organism evidence="8 9">
    <name type="scientific">Dyadobacter frigoris</name>
    <dbReference type="NCBI Taxonomy" id="2576211"/>
    <lineage>
        <taxon>Bacteria</taxon>
        <taxon>Pseudomonadati</taxon>
        <taxon>Bacteroidota</taxon>
        <taxon>Cytophagia</taxon>
        <taxon>Cytophagales</taxon>
        <taxon>Spirosomataceae</taxon>
        <taxon>Dyadobacter</taxon>
    </lineage>
</organism>
<evidence type="ECO:0000256" key="5">
    <source>
        <dbReference type="ARBA" id="ARBA00023002"/>
    </source>
</evidence>
<dbReference type="GO" id="GO:0016705">
    <property type="term" value="F:oxidoreductase activity, acting on paired donors, with incorporation or reduction of molecular oxygen"/>
    <property type="evidence" value="ECO:0007669"/>
    <property type="project" value="InterPro"/>
</dbReference>
<keyword evidence="2" id="KW-0479">Metal-binding</keyword>
<accession>A0A4U6D699</accession>